<protein>
    <recommendedName>
        <fullName evidence="3">Protein kinase domain-containing protein</fullName>
    </recommendedName>
</protein>
<dbReference type="OrthoDB" id="346907at2759"/>
<dbReference type="SUPFAM" id="SSF56112">
    <property type="entry name" value="Protein kinase-like (PK-like)"/>
    <property type="match status" value="1"/>
</dbReference>
<organism evidence="1 2">
    <name type="scientific">Steinernema carpocapsae</name>
    <name type="common">Entomopathogenic nematode</name>
    <dbReference type="NCBI Taxonomy" id="34508"/>
    <lineage>
        <taxon>Eukaryota</taxon>
        <taxon>Metazoa</taxon>
        <taxon>Ecdysozoa</taxon>
        <taxon>Nematoda</taxon>
        <taxon>Chromadorea</taxon>
        <taxon>Rhabditida</taxon>
        <taxon>Tylenchina</taxon>
        <taxon>Panagrolaimomorpha</taxon>
        <taxon>Strongyloidoidea</taxon>
        <taxon>Steinernematidae</taxon>
        <taxon>Steinernema</taxon>
    </lineage>
</organism>
<gene>
    <name evidence="1" type="ORF">L596_008543</name>
</gene>
<keyword evidence="2" id="KW-1185">Reference proteome</keyword>
<proteinExistence type="predicted"/>
<sequence length="172" mass="19564">MTQKHPVGTSVPFFNSACTILIKIARDSGMAVEKVLSARNKPFVFKKVKEFEPCGLGREEFDRQFIFGRVSRHTVRANDGCYEKPEPKMSSSSDAVSEMTRSKFRILMKWAPYGELGDVVRGHGALGYSVAWRFFDQILASKMHRHSYFHGGIAPRNIFIFSPCKFTSYKNP</sequence>
<accession>A0A4U5PDB6</accession>
<evidence type="ECO:0000313" key="1">
    <source>
        <dbReference type="EMBL" id="TKR94231.1"/>
    </source>
</evidence>
<reference evidence="1 2" key="2">
    <citation type="journal article" date="2019" name="G3 (Bethesda)">
        <title>Hybrid Assembly of the Genome of the Entomopathogenic Nematode Steinernema carpocapsae Identifies the X-Chromosome.</title>
        <authorList>
            <person name="Serra L."/>
            <person name="Macchietto M."/>
            <person name="Macias-Munoz A."/>
            <person name="McGill C.J."/>
            <person name="Rodriguez I.M."/>
            <person name="Rodriguez B."/>
            <person name="Murad R."/>
            <person name="Mortazavi A."/>
        </authorList>
    </citation>
    <scope>NUCLEOTIDE SEQUENCE [LARGE SCALE GENOMIC DNA]</scope>
    <source>
        <strain evidence="1 2">ALL</strain>
    </source>
</reference>
<name>A0A4U5PDB6_STECR</name>
<dbReference type="EMBL" id="AZBU02000002">
    <property type="protein sequence ID" value="TKR94231.1"/>
    <property type="molecule type" value="Genomic_DNA"/>
</dbReference>
<dbReference type="AlphaFoldDB" id="A0A4U5PDB6"/>
<dbReference type="Gene3D" id="1.10.510.10">
    <property type="entry name" value="Transferase(Phosphotransferase) domain 1"/>
    <property type="match status" value="1"/>
</dbReference>
<comment type="caution">
    <text evidence="1">The sequence shown here is derived from an EMBL/GenBank/DDBJ whole genome shotgun (WGS) entry which is preliminary data.</text>
</comment>
<reference evidence="1 2" key="1">
    <citation type="journal article" date="2015" name="Genome Biol.">
        <title>Comparative genomics of Steinernema reveals deeply conserved gene regulatory networks.</title>
        <authorList>
            <person name="Dillman A.R."/>
            <person name="Macchietto M."/>
            <person name="Porter C.F."/>
            <person name="Rogers A."/>
            <person name="Williams B."/>
            <person name="Antoshechkin I."/>
            <person name="Lee M.M."/>
            <person name="Goodwin Z."/>
            <person name="Lu X."/>
            <person name="Lewis E.E."/>
            <person name="Goodrich-Blair H."/>
            <person name="Stock S.P."/>
            <person name="Adams B.J."/>
            <person name="Sternberg P.W."/>
            <person name="Mortazavi A."/>
        </authorList>
    </citation>
    <scope>NUCLEOTIDE SEQUENCE [LARGE SCALE GENOMIC DNA]</scope>
    <source>
        <strain evidence="1 2">ALL</strain>
    </source>
</reference>
<evidence type="ECO:0000313" key="2">
    <source>
        <dbReference type="Proteomes" id="UP000298663"/>
    </source>
</evidence>
<dbReference type="Proteomes" id="UP000298663">
    <property type="component" value="Unassembled WGS sequence"/>
</dbReference>
<evidence type="ECO:0008006" key="3">
    <source>
        <dbReference type="Google" id="ProtNLM"/>
    </source>
</evidence>
<dbReference type="InterPro" id="IPR011009">
    <property type="entry name" value="Kinase-like_dom_sf"/>
</dbReference>